<sequence>MLAHHQQQAAPMITALALFAVPVAIAALLPGPAQTALVARVLSRGAGEALPFVLGMIAGNALWLAAAVFGLSALALAYEPVFVAVKWAGIAYLAVLAWKLWRAPAAEPEAAPRRTGGLLGGAALTLGNAKAVVFYGAVLPQVVDLTTLDAAGIAAVFAVQLGIDLMVQSAYVLGAARARSFFRSPRRLRLVNRSAAAMMAGSAALIASRG</sequence>
<gene>
    <name evidence="7" type="ORF">JF625_05415</name>
</gene>
<dbReference type="GO" id="GO:0005886">
    <property type="term" value="C:plasma membrane"/>
    <property type="evidence" value="ECO:0007669"/>
    <property type="project" value="UniProtKB-SubCell"/>
</dbReference>
<organism evidence="7 8">
    <name type="scientific">Inquilinus limosus</name>
    <dbReference type="NCBI Taxonomy" id="171674"/>
    <lineage>
        <taxon>Bacteria</taxon>
        <taxon>Pseudomonadati</taxon>
        <taxon>Pseudomonadota</taxon>
        <taxon>Alphaproteobacteria</taxon>
        <taxon>Rhodospirillales</taxon>
        <taxon>Rhodospirillaceae</taxon>
        <taxon>Inquilinus</taxon>
    </lineage>
</organism>
<evidence type="ECO:0000256" key="1">
    <source>
        <dbReference type="ARBA" id="ARBA00004651"/>
    </source>
</evidence>
<evidence type="ECO:0000256" key="6">
    <source>
        <dbReference type="SAM" id="Phobius"/>
    </source>
</evidence>
<reference evidence="7" key="1">
    <citation type="submission" date="2020-06" db="EMBL/GenBank/DDBJ databases">
        <title>Stable isotope informed genome-resolved metagenomics uncovers potential trophic interactions in rhizosphere soil.</title>
        <authorList>
            <person name="Starr E.P."/>
            <person name="Shi S."/>
            <person name="Blazewicz S.J."/>
            <person name="Koch B.J."/>
            <person name="Probst A.J."/>
            <person name="Hungate B.A."/>
            <person name="Pett-Ridge J."/>
            <person name="Firestone M.K."/>
            <person name="Banfield J.F."/>
        </authorList>
    </citation>
    <scope>NUCLEOTIDE SEQUENCE</scope>
    <source>
        <strain evidence="7">YM_69_17</strain>
    </source>
</reference>
<feature type="transmembrane region" description="Helical" evidence="6">
    <location>
        <begin position="52"/>
        <end position="75"/>
    </location>
</feature>
<evidence type="ECO:0000313" key="7">
    <source>
        <dbReference type="EMBL" id="MBW8724580.1"/>
    </source>
</evidence>
<feature type="transmembrane region" description="Helical" evidence="6">
    <location>
        <begin position="118"/>
        <end position="138"/>
    </location>
</feature>
<feature type="transmembrane region" description="Helical" evidence="6">
    <location>
        <begin position="150"/>
        <end position="178"/>
    </location>
</feature>
<dbReference type="AlphaFoldDB" id="A0A952KDR7"/>
<comment type="subcellular location">
    <subcellularLocation>
        <location evidence="1">Cell membrane</location>
        <topology evidence="1">Multi-pass membrane protein</topology>
    </subcellularLocation>
</comment>
<accession>A0A952KDR7</accession>
<dbReference type="GO" id="GO:0015171">
    <property type="term" value="F:amino acid transmembrane transporter activity"/>
    <property type="evidence" value="ECO:0007669"/>
    <property type="project" value="TreeGrafter"/>
</dbReference>
<proteinExistence type="predicted"/>
<dbReference type="EMBL" id="JAEKLZ010000119">
    <property type="protein sequence ID" value="MBW8724580.1"/>
    <property type="molecule type" value="Genomic_DNA"/>
</dbReference>
<keyword evidence="4 6" id="KW-1133">Transmembrane helix</keyword>
<evidence type="ECO:0000256" key="5">
    <source>
        <dbReference type="ARBA" id="ARBA00023136"/>
    </source>
</evidence>
<name>A0A952KDR7_9PROT</name>
<evidence type="ECO:0000313" key="8">
    <source>
        <dbReference type="Proteomes" id="UP000700706"/>
    </source>
</evidence>
<protein>
    <submittedName>
        <fullName evidence="7">LysE family translocator</fullName>
    </submittedName>
</protein>
<evidence type="ECO:0000256" key="2">
    <source>
        <dbReference type="ARBA" id="ARBA00022475"/>
    </source>
</evidence>
<dbReference type="InterPro" id="IPR001123">
    <property type="entry name" value="LeuE-type"/>
</dbReference>
<feature type="transmembrane region" description="Helical" evidence="6">
    <location>
        <begin position="81"/>
        <end position="98"/>
    </location>
</feature>
<dbReference type="Pfam" id="PF01810">
    <property type="entry name" value="LysE"/>
    <property type="match status" value="1"/>
</dbReference>
<comment type="caution">
    <text evidence="7">The sequence shown here is derived from an EMBL/GenBank/DDBJ whole genome shotgun (WGS) entry which is preliminary data.</text>
</comment>
<evidence type="ECO:0000256" key="3">
    <source>
        <dbReference type="ARBA" id="ARBA00022692"/>
    </source>
</evidence>
<dbReference type="PANTHER" id="PTHR30086">
    <property type="entry name" value="ARGININE EXPORTER PROTEIN ARGO"/>
    <property type="match status" value="1"/>
</dbReference>
<dbReference type="Proteomes" id="UP000700706">
    <property type="component" value="Unassembled WGS sequence"/>
</dbReference>
<keyword evidence="5 6" id="KW-0472">Membrane</keyword>
<feature type="transmembrane region" description="Helical" evidence="6">
    <location>
        <begin position="12"/>
        <end position="31"/>
    </location>
</feature>
<keyword evidence="3 6" id="KW-0812">Transmembrane</keyword>
<dbReference type="PANTHER" id="PTHR30086:SF20">
    <property type="entry name" value="ARGININE EXPORTER PROTEIN ARGO-RELATED"/>
    <property type="match status" value="1"/>
</dbReference>
<evidence type="ECO:0000256" key="4">
    <source>
        <dbReference type="ARBA" id="ARBA00022989"/>
    </source>
</evidence>
<keyword evidence="2" id="KW-1003">Cell membrane</keyword>